<evidence type="ECO:0000313" key="2">
    <source>
        <dbReference type="EMBL" id="GAG96206.1"/>
    </source>
</evidence>
<sequence>ISWMDEYSYCIVVVLVVAHIIASHRIAQKE</sequence>
<organism evidence="2">
    <name type="scientific">marine sediment metagenome</name>
    <dbReference type="NCBI Taxonomy" id="412755"/>
    <lineage>
        <taxon>unclassified sequences</taxon>
        <taxon>metagenomes</taxon>
        <taxon>ecological metagenomes</taxon>
    </lineage>
</organism>
<keyword evidence="1" id="KW-0472">Membrane</keyword>
<dbReference type="EMBL" id="BART01021105">
    <property type="protein sequence ID" value="GAG96206.1"/>
    <property type="molecule type" value="Genomic_DNA"/>
</dbReference>
<comment type="caution">
    <text evidence="2">The sequence shown here is derived from an EMBL/GenBank/DDBJ whole genome shotgun (WGS) entry which is preliminary data.</text>
</comment>
<keyword evidence="1" id="KW-1133">Transmembrane helix</keyword>
<accession>X1DIF9</accession>
<reference evidence="2" key="1">
    <citation type="journal article" date="2014" name="Front. Microbiol.">
        <title>High frequency of phylogenetically diverse reductive dehalogenase-homologous genes in deep subseafloor sedimentary metagenomes.</title>
        <authorList>
            <person name="Kawai M."/>
            <person name="Futagami T."/>
            <person name="Toyoda A."/>
            <person name="Takaki Y."/>
            <person name="Nishi S."/>
            <person name="Hori S."/>
            <person name="Arai W."/>
            <person name="Tsubouchi T."/>
            <person name="Morono Y."/>
            <person name="Uchiyama I."/>
            <person name="Ito T."/>
            <person name="Fujiyama A."/>
            <person name="Inagaki F."/>
            <person name="Takami H."/>
        </authorList>
    </citation>
    <scope>NUCLEOTIDE SEQUENCE</scope>
    <source>
        <strain evidence="2">Expedition CK06-06</strain>
    </source>
</reference>
<name>X1DIF9_9ZZZZ</name>
<keyword evidence="1" id="KW-0812">Transmembrane</keyword>
<dbReference type="AlphaFoldDB" id="X1DIF9"/>
<protein>
    <submittedName>
        <fullName evidence="2">Uncharacterized protein</fullName>
    </submittedName>
</protein>
<feature type="non-terminal residue" evidence="2">
    <location>
        <position position="1"/>
    </location>
</feature>
<evidence type="ECO:0000256" key="1">
    <source>
        <dbReference type="SAM" id="Phobius"/>
    </source>
</evidence>
<gene>
    <name evidence="2" type="ORF">S01H4_39042</name>
</gene>
<feature type="transmembrane region" description="Helical" evidence="1">
    <location>
        <begin position="6"/>
        <end position="27"/>
    </location>
</feature>
<proteinExistence type="predicted"/>